<organism evidence="2 3">
    <name type="scientific">Rhodofomes roseus</name>
    <dbReference type="NCBI Taxonomy" id="34475"/>
    <lineage>
        <taxon>Eukaryota</taxon>
        <taxon>Fungi</taxon>
        <taxon>Dikarya</taxon>
        <taxon>Basidiomycota</taxon>
        <taxon>Agaricomycotina</taxon>
        <taxon>Agaricomycetes</taxon>
        <taxon>Polyporales</taxon>
        <taxon>Rhodofomes</taxon>
    </lineage>
</organism>
<dbReference type="EMBL" id="SEKV01000056">
    <property type="protein sequence ID" value="TFY67343.1"/>
    <property type="molecule type" value="Genomic_DNA"/>
</dbReference>
<dbReference type="Proteomes" id="UP000298390">
    <property type="component" value="Unassembled WGS sequence"/>
</dbReference>
<accession>A0A4Y9Z0G1</accession>
<gene>
    <name evidence="2" type="ORF">EVJ58_g1678</name>
</gene>
<comment type="caution">
    <text evidence="2">The sequence shown here is derived from an EMBL/GenBank/DDBJ whole genome shotgun (WGS) entry which is preliminary data.</text>
</comment>
<sequence>MLINYARSTSDLEVRGDFDSLEARNIDEEVFAREVYEGLEARDFEDDVLFARDFDEDLFARDLDDNQFIARALGVNEELVARSKIGNRIKHAFQKIGHVLGKVVKGVAHLILKREDMDVLARELGIDEELFARAFEDHGLFARSFDEYEFARRGFPEELFTRMLMEELDARGVEEPQQVSQPDAAHLAEQPHAHEMNGAAGAHRDGKAHTGGRHNGRKHAGAYRNGKKRTGAHRKGEHRGAHSKGEHAQHRQQGTQHRQQTGEEHHEPEGAVLDHQSTQHHTSEHPGAQEHPGTQERHSTPETREDVLELLARALSGEFDELD</sequence>
<protein>
    <submittedName>
        <fullName evidence="2">Uncharacterized protein</fullName>
    </submittedName>
</protein>
<name>A0A4Y9Z0G1_9APHY</name>
<feature type="compositionally biased region" description="Basic and acidic residues" evidence="1">
    <location>
        <begin position="260"/>
        <end position="269"/>
    </location>
</feature>
<evidence type="ECO:0000313" key="2">
    <source>
        <dbReference type="EMBL" id="TFY67343.1"/>
    </source>
</evidence>
<evidence type="ECO:0000256" key="1">
    <source>
        <dbReference type="SAM" id="MobiDB-lite"/>
    </source>
</evidence>
<feature type="compositionally biased region" description="Basic residues" evidence="1">
    <location>
        <begin position="210"/>
        <end position="237"/>
    </location>
</feature>
<feature type="compositionally biased region" description="Basic and acidic residues" evidence="1">
    <location>
        <begin position="281"/>
        <end position="306"/>
    </location>
</feature>
<proteinExistence type="predicted"/>
<evidence type="ECO:0000313" key="3">
    <source>
        <dbReference type="Proteomes" id="UP000298390"/>
    </source>
</evidence>
<feature type="compositionally biased region" description="Basic and acidic residues" evidence="1">
    <location>
        <begin position="238"/>
        <end position="249"/>
    </location>
</feature>
<reference evidence="2 3" key="1">
    <citation type="submission" date="2019-01" db="EMBL/GenBank/DDBJ databases">
        <title>Genome sequencing of the rare red list fungi Fomitopsis rosea.</title>
        <authorList>
            <person name="Buettner E."/>
            <person name="Kellner H."/>
        </authorList>
    </citation>
    <scope>NUCLEOTIDE SEQUENCE [LARGE SCALE GENOMIC DNA]</scope>
    <source>
        <strain evidence="2 3">DSM 105464</strain>
    </source>
</reference>
<dbReference type="AlphaFoldDB" id="A0A4Y9Z0G1"/>
<feature type="region of interest" description="Disordered" evidence="1">
    <location>
        <begin position="198"/>
        <end position="306"/>
    </location>
</feature>